<keyword evidence="2 8" id="KW-0813">Transport</keyword>
<feature type="domain" description="ABC transmembrane type-1" evidence="9">
    <location>
        <begin position="1"/>
        <end position="110"/>
    </location>
</feature>
<keyword evidence="4" id="KW-0997">Cell inner membrane</keyword>
<dbReference type="PROSITE" id="PS50928">
    <property type="entry name" value="ABC_TM1"/>
    <property type="match status" value="1"/>
</dbReference>
<comment type="subcellular location">
    <subcellularLocation>
        <location evidence="1">Cell inner membrane</location>
        <topology evidence="1">Multi-pass membrane protein</topology>
    </subcellularLocation>
    <subcellularLocation>
        <location evidence="8">Cell membrane</location>
        <topology evidence="8">Multi-pass membrane protein</topology>
    </subcellularLocation>
</comment>
<dbReference type="EMBL" id="WNDQ01000026">
    <property type="protein sequence ID" value="KAF1021079.1"/>
    <property type="molecule type" value="Genomic_DNA"/>
</dbReference>
<dbReference type="AlphaFoldDB" id="A0A7V8FNN1"/>
<dbReference type="GO" id="GO:0055085">
    <property type="term" value="P:transmembrane transport"/>
    <property type="evidence" value="ECO:0007669"/>
    <property type="project" value="InterPro"/>
</dbReference>
<evidence type="ECO:0000256" key="5">
    <source>
        <dbReference type="ARBA" id="ARBA00022692"/>
    </source>
</evidence>
<dbReference type="PANTHER" id="PTHR43357">
    <property type="entry name" value="INNER MEMBRANE ABC TRANSPORTER PERMEASE PROTEIN YDCV"/>
    <property type="match status" value="1"/>
</dbReference>
<evidence type="ECO:0000256" key="8">
    <source>
        <dbReference type="RuleBase" id="RU363032"/>
    </source>
</evidence>
<feature type="transmembrane region" description="Helical" evidence="8">
    <location>
        <begin position="47"/>
        <end position="70"/>
    </location>
</feature>
<name>A0A7V8FNN1_9BURK</name>
<dbReference type="InterPro" id="IPR000515">
    <property type="entry name" value="MetI-like"/>
</dbReference>
<evidence type="ECO:0000259" key="9">
    <source>
        <dbReference type="PROSITE" id="PS50928"/>
    </source>
</evidence>
<evidence type="ECO:0000313" key="11">
    <source>
        <dbReference type="Proteomes" id="UP000461670"/>
    </source>
</evidence>
<evidence type="ECO:0000256" key="6">
    <source>
        <dbReference type="ARBA" id="ARBA00022989"/>
    </source>
</evidence>
<dbReference type="SUPFAM" id="SSF161098">
    <property type="entry name" value="MetI-like"/>
    <property type="match status" value="1"/>
</dbReference>
<feature type="transmembrane region" description="Helical" evidence="8">
    <location>
        <begin position="90"/>
        <end position="110"/>
    </location>
</feature>
<dbReference type="GO" id="GO:0005886">
    <property type="term" value="C:plasma membrane"/>
    <property type="evidence" value="ECO:0007669"/>
    <property type="project" value="UniProtKB-SubCell"/>
</dbReference>
<gene>
    <name evidence="10" type="primary">modB_2</name>
    <name evidence="10" type="ORF">GAK30_02103</name>
</gene>
<protein>
    <submittedName>
        <fullName evidence="10">Molybdenum transport system permease protein ModB</fullName>
    </submittedName>
</protein>
<dbReference type="Gene3D" id="1.10.3720.10">
    <property type="entry name" value="MetI-like"/>
    <property type="match status" value="1"/>
</dbReference>
<dbReference type="InterPro" id="IPR035906">
    <property type="entry name" value="MetI-like_sf"/>
</dbReference>
<evidence type="ECO:0000256" key="4">
    <source>
        <dbReference type="ARBA" id="ARBA00022519"/>
    </source>
</evidence>
<comment type="caution">
    <text evidence="10">The sequence shown here is derived from an EMBL/GenBank/DDBJ whole genome shotgun (WGS) entry which is preliminary data.</text>
</comment>
<dbReference type="CDD" id="cd06261">
    <property type="entry name" value="TM_PBP2"/>
    <property type="match status" value="1"/>
</dbReference>
<evidence type="ECO:0000256" key="7">
    <source>
        <dbReference type="ARBA" id="ARBA00023136"/>
    </source>
</evidence>
<sequence>MLPWVVRLCGASLQGLDPAVEEAAKNLGARPWTVFWRITLPAIRPGLVAAALLGGVISFGNLEMSLFLVGPGQTTLPIAILQYLQWKIDPTVAAVSVLQIVLIALALLVIDRFVRLSRVV</sequence>
<keyword evidence="6 8" id="KW-1133">Transmembrane helix</keyword>
<comment type="similarity">
    <text evidence="8">Belongs to the binding-protein-dependent transport system permease family.</text>
</comment>
<accession>A0A7V8FNN1</accession>
<dbReference type="Pfam" id="PF00528">
    <property type="entry name" value="BPD_transp_1"/>
    <property type="match status" value="1"/>
</dbReference>
<dbReference type="PANTHER" id="PTHR43357:SF4">
    <property type="entry name" value="INNER MEMBRANE ABC TRANSPORTER PERMEASE PROTEIN YDCV"/>
    <property type="match status" value="1"/>
</dbReference>
<evidence type="ECO:0000313" key="10">
    <source>
        <dbReference type="EMBL" id="KAF1021079.1"/>
    </source>
</evidence>
<keyword evidence="3" id="KW-1003">Cell membrane</keyword>
<reference evidence="11" key="1">
    <citation type="journal article" date="2020" name="MBio">
        <title>Horizontal gene transfer to a defensive symbiont with a reduced genome amongst a multipartite beetle microbiome.</title>
        <authorList>
            <person name="Waterworth S.C."/>
            <person name="Florez L.V."/>
            <person name="Rees E.R."/>
            <person name="Hertweck C."/>
            <person name="Kaltenpoth M."/>
            <person name="Kwan J.C."/>
        </authorList>
    </citation>
    <scope>NUCLEOTIDE SEQUENCE [LARGE SCALE GENOMIC DNA]</scope>
</reference>
<keyword evidence="7 8" id="KW-0472">Membrane</keyword>
<evidence type="ECO:0000256" key="1">
    <source>
        <dbReference type="ARBA" id="ARBA00004429"/>
    </source>
</evidence>
<keyword evidence="5 8" id="KW-0812">Transmembrane</keyword>
<evidence type="ECO:0000256" key="3">
    <source>
        <dbReference type="ARBA" id="ARBA00022475"/>
    </source>
</evidence>
<dbReference type="Proteomes" id="UP000461670">
    <property type="component" value="Unassembled WGS sequence"/>
</dbReference>
<proteinExistence type="inferred from homology"/>
<organism evidence="10 11">
    <name type="scientific">Paracidovorax wautersii</name>
    <dbReference type="NCBI Taxonomy" id="1177982"/>
    <lineage>
        <taxon>Bacteria</taxon>
        <taxon>Pseudomonadati</taxon>
        <taxon>Pseudomonadota</taxon>
        <taxon>Betaproteobacteria</taxon>
        <taxon>Burkholderiales</taxon>
        <taxon>Comamonadaceae</taxon>
        <taxon>Paracidovorax</taxon>
    </lineage>
</organism>
<evidence type="ECO:0000256" key="2">
    <source>
        <dbReference type="ARBA" id="ARBA00022448"/>
    </source>
</evidence>